<evidence type="ECO:0000313" key="9">
    <source>
        <dbReference type="Proteomes" id="UP000572817"/>
    </source>
</evidence>
<dbReference type="EC" id="1.14.99.56" evidence="5"/>
<comment type="domain">
    <text evidence="5">Has a modular structure: an endo-beta-1,4-glucanase catalytic module at the N-terminus, a linker rich in serines and threonines, and a C-terminal carbohydrate-binding module (CBM).</text>
</comment>
<keyword evidence="5" id="KW-0624">Polysaccharide degradation</keyword>
<keyword evidence="5" id="KW-0119">Carbohydrate metabolism</keyword>
<comment type="caution">
    <text evidence="8">The sequence shown here is derived from an EMBL/GenBank/DDBJ whole genome shotgun (WGS) entry which is preliminary data.</text>
</comment>
<dbReference type="EMBL" id="WWBZ02000040">
    <property type="protein sequence ID" value="KAF4305661.1"/>
    <property type="molecule type" value="Genomic_DNA"/>
</dbReference>
<keyword evidence="4 5" id="KW-1015">Disulfide bond</keyword>
<evidence type="ECO:0000256" key="6">
    <source>
        <dbReference type="SAM" id="MobiDB-lite"/>
    </source>
</evidence>
<dbReference type="PANTHER" id="PTHR33353">
    <property type="entry name" value="PUTATIVE (AFU_ORTHOLOGUE AFUA_1G12560)-RELATED"/>
    <property type="match status" value="1"/>
</dbReference>
<evidence type="ECO:0000259" key="7">
    <source>
        <dbReference type="Pfam" id="PF03443"/>
    </source>
</evidence>
<dbReference type="PANTHER" id="PTHR33353:SF13">
    <property type="entry name" value="ENDOGLUCANASE II"/>
    <property type="match status" value="1"/>
</dbReference>
<dbReference type="OrthoDB" id="5558646at2759"/>
<evidence type="ECO:0000256" key="5">
    <source>
        <dbReference type="RuleBase" id="RU368122"/>
    </source>
</evidence>
<dbReference type="Pfam" id="PF03443">
    <property type="entry name" value="AA9"/>
    <property type="match status" value="1"/>
</dbReference>
<dbReference type="InterPro" id="IPR005103">
    <property type="entry name" value="AA9_LPMO"/>
</dbReference>
<feature type="domain" description="Auxiliary Activity family 9 catalytic" evidence="7">
    <location>
        <begin position="116"/>
        <end position="322"/>
    </location>
</feature>
<feature type="compositionally biased region" description="Low complexity" evidence="6">
    <location>
        <begin position="8"/>
        <end position="22"/>
    </location>
</feature>
<comment type="catalytic activity">
    <reaction evidence="5">
        <text>[(1-&gt;4)-beta-D-glucosyl]n+m + reduced acceptor + O2 = 4-dehydro-beta-D-glucosyl-[(1-&gt;4)-beta-D-glucosyl]n-1 + [(1-&gt;4)-beta-D-glucosyl]m + acceptor + H2O.</text>
        <dbReference type="EC" id="1.14.99.56"/>
    </reaction>
</comment>
<comment type="function">
    <text evidence="5">Lytic polysaccharide monooxygenase (LMPO) that depolymerizes crystalline and amorphous polysaccharides via the oxidation of scissile alpha- or beta-(1-4)-glycosidic bonds, yielding C1 and/or C4 oxidation products. Catalysis by LPMOs requires the reduction of the active-site copper from Cu(II) to Cu(I) by a reducing agent and H(2)O(2) or O(2) as a cosubstrate.</text>
</comment>
<protein>
    <recommendedName>
        <fullName evidence="5">AA9 family lytic polysaccharide monooxygenase</fullName>
        <ecNumber evidence="5">1.14.99.56</ecNumber>
    </recommendedName>
    <alternativeName>
        <fullName evidence="5">Endo-beta-1,4-glucanase</fullName>
    </alternativeName>
    <alternativeName>
        <fullName evidence="5">Glycosyl hydrolase 61 family protein</fullName>
    </alternativeName>
</protein>
<dbReference type="Proteomes" id="UP000572817">
    <property type="component" value="Unassembled WGS sequence"/>
</dbReference>
<dbReference type="AlphaFoldDB" id="A0A8H4IQK7"/>
<gene>
    <name evidence="8" type="ORF">GTA08_BOTSDO06696</name>
</gene>
<dbReference type="GO" id="GO:0030245">
    <property type="term" value="P:cellulose catabolic process"/>
    <property type="evidence" value="ECO:0007669"/>
    <property type="project" value="UniProtKB-UniRule"/>
</dbReference>
<dbReference type="Gene3D" id="2.70.50.70">
    <property type="match status" value="1"/>
</dbReference>
<accession>A0A8H4IQK7</accession>
<dbReference type="GO" id="GO:0008810">
    <property type="term" value="F:cellulase activity"/>
    <property type="evidence" value="ECO:0007669"/>
    <property type="project" value="UniProtKB-UniRule"/>
</dbReference>
<name>A0A8H4IQK7_9PEZI</name>
<evidence type="ECO:0000313" key="8">
    <source>
        <dbReference type="EMBL" id="KAF4305661.1"/>
    </source>
</evidence>
<evidence type="ECO:0000256" key="4">
    <source>
        <dbReference type="ARBA" id="ARBA00023157"/>
    </source>
</evidence>
<keyword evidence="5" id="KW-0136">Cellulose degradation</keyword>
<keyword evidence="8" id="KW-0378">Hydrolase</keyword>
<feature type="region of interest" description="Disordered" evidence="6">
    <location>
        <begin position="1"/>
        <end position="42"/>
    </location>
</feature>
<evidence type="ECO:0000256" key="3">
    <source>
        <dbReference type="ARBA" id="ARBA00022525"/>
    </source>
</evidence>
<dbReference type="GO" id="GO:0030248">
    <property type="term" value="F:cellulose binding"/>
    <property type="evidence" value="ECO:0007669"/>
    <property type="project" value="UniProtKB-UniRule"/>
</dbReference>
<organism evidence="8 9">
    <name type="scientific">Botryosphaeria dothidea</name>
    <dbReference type="NCBI Taxonomy" id="55169"/>
    <lineage>
        <taxon>Eukaryota</taxon>
        <taxon>Fungi</taxon>
        <taxon>Dikarya</taxon>
        <taxon>Ascomycota</taxon>
        <taxon>Pezizomycotina</taxon>
        <taxon>Dothideomycetes</taxon>
        <taxon>Dothideomycetes incertae sedis</taxon>
        <taxon>Botryosphaeriales</taxon>
        <taxon>Botryosphaeriaceae</taxon>
        <taxon>Botryosphaeria</taxon>
    </lineage>
</organism>
<evidence type="ECO:0000256" key="2">
    <source>
        <dbReference type="ARBA" id="ARBA00004613"/>
    </source>
</evidence>
<dbReference type="CDD" id="cd21175">
    <property type="entry name" value="LPMO_AA9"/>
    <property type="match status" value="1"/>
</dbReference>
<proteinExistence type="predicted"/>
<dbReference type="GO" id="GO:0005576">
    <property type="term" value="C:extracellular region"/>
    <property type="evidence" value="ECO:0007669"/>
    <property type="project" value="UniProtKB-SubCell"/>
</dbReference>
<evidence type="ECO:0000256" key="1">
    <source>
        <dbReference type="ARBA" id="ARBA00001973"/>
    </source>
</evidence>
<comment type="cofactor">
    <cofactor evidence="1">
        <name>Cu(2+)</name>
        <dbReference type="ChEBI" id="CHEBI:29036"/>
    </cofactor>
</comment>
<reference evidence="8" key="1">
    <citation type="submission" date="2020-04" db="EMBL/GenBank/DDBJ databases">
        <title>Genome Assembly and Annotation of Botryosphaeria dothidea sdau 11-99, a Latent Pathogen of Apple Fruit Ring Rot in China.</title>
        <authorList>
            <person name="Yu C."/>
            <person name="Diao Y."/>
            <person name="Lu Q."/>
            <person name="Zhao J."/>
            <person name="Cui S."/>
            <person name="Peng C."/>
            <person name="He B."/>
            <person name="Liu H."/>
        </authorList>
    </citation>
    <scope>NUCLEOTIDE SEQUENCE [LARGE SCALE GENOMIC DNA]</scope>
    <source>
        <strain evidence="8">Sdau11-99</strain>
    </source>
</reference>
<dbReference type="InterPro" id="IPR049892">
    <property type="entry name" value="AA9"/>
</dbReference>
<keyword evidence="9" id="KW-1185">Reference proteome</keyword>
<comment type="subcellular location">
    <subcellularLocation>
        <location evidence="2 5">Secreted</location>
    </subcellularLocation>
</comment>
<keyword evidence="3 5" id="KW-0964">Secreted</keyword>
<sequence length="343" mass="36383">MRRLIVQEAARSAAASPSPSKRPSSDPEPICPKPARRGRQRLQIAPTPKRIGCFGYSSPRATPDCLLWYHHLPFPFEPALPKPAKLRLCDARVLPIPRLAAGLTPERLLAATTNAHAIFQRVSVNGQDQGLTVGVRTPTSNNPLQNVQDQNFACNSGFQSPISSTVINVPAGAKVGAQYQHVIGGPQFSGDPDNPIAASHKGPVIVYLARVDNAATANTSGLKWFKIYEEGLNNGKWGVDTLLQNNGWATFTMPPCVASGQYLMRVEVIALHGAGSQGQAQFYMSCAQINVTGGGSKTGQTVSFPGAYSANDPGILISIYGSSGQPDNGGKTYSIPGPPVLTC</sequence>